<protein>
    <submittedName>
        <fullName evidence="2">Heterokaryon incompatibility protein-domain-containing protein</fullName>
    </submittedName>
</protein>
<proteinExistence type="predicted"/>
<dbReference type="InterPro" id="IPR052895">
    <property type="entry name" value="HetReg/Transcr_Mod"/>
</dbReference>
<reference evidence="2" key="1">
    <citation type="journal article" date="2023" name="Mol. Phylogenet. Evol.">
        <title>Genome-scale phylogeny and comparative genomics of the fungal order Sordariales.</title>
        <authorList>
            <person name="Hensen N."/>
            <person name="Bonometti L."/>
            <person name="Westerberg I."/>
            <person name="Brannstrom I.O."/>
            <person name="Guillou S."/>
            <person name="Cros-Aarteil S."/>
            <person name="Calhoun S."/>
            <person name="Haridas S."/>
            <person name="Kuo A."/>
            <person name="Mondo S."/>
            <person name="Pangilinan J."/>
            <person name="Riley R."/>
            <person name="LaButti K."/>
            <person name="Andreopoulos B."/>
            <person name="Lipzen A."/>
            <person name="Chen C."/>
            <person name="Yan M."/>
            <person name="Daum C."/>
            <person name="Ng V."/>
            <person name="Clum A."/>
            <person name="Steindorff A."/>
            <person name="Ohm R.A."/>
            <person name="Martin F."/>
            <person name="Silar P."/>
            <person name="Natvig D.O."/>
            <person name="Lalanne C."/>
            <person name="Gautier V."/>
            <person name="Ament-Velasquez S.L."/>
            <person name="Kruys A."/>
            <person name="Hutchinson M.I."/>
            <person name="Powell A.J."/>
            <person name="Barry K."/>
            <person name="Miller A.N."/>
            <person name="Grigoriev I.V."/>
            <person name="Debuchy R."/>
            <person name="Gladieux P."/>
            <person name="Hiltunen Thoren M."/>
            <person name="Johannesson H."/>
        </authorList>
    </citation>
    <scope>NUCLEOTIDE SEQUENCE</scope>
    <source>
        <strain evidence="2">CBS 232.78</strain>
    </source>
</reference>
<dbReference type="InterPro" id="IPR010730">
    <property type="entry name" value="HET"/>
</dbReference>
<accession>A0AAE0N9H1</accession>
<gene>
    <name evidence="2" type="ORF">B0H63DRAFT_503042</name>
</gene>
<comment type="caution">
    <text evidence="2">The sequence shown here is derived from an EMBL/GenBank/DDBJ whole genome shotgun (WGS) entry which is preliminary data.</text>
</comment>
<dbReference type="PANTHER" id="PTHR24148:SF64">
    <property type="entry name" value="HETEROKARYON INCOMPATIBILITY DOMAIN-CONTAINING PROTEIN"/>
    <property type="match status" value="1"/>
</dbReference>
<evidence type="ECO:0000313" key="3">
    <source>
        <dbReference type="Proteomes" id="UP001285441"/>
    </source>
</evidence>
<name>A0AAE0N9H1_9PEZI</name>
<reference evidence="2" key="2">
    <citation type="submission" date="2023-06" db="EMBL/GenBank/DDBJ databases">
        <authorList>
            <consortium name="Lawrence Berkeley National Laboratory"/>
            <person name="Haridas S."/>
            <person name="Hensen N."/>
            <person name="Bonometti L."/>
            <person name="Westerberg I."/>
            <person name="Brannstrom I.O."/>
            <person name="Guillou S."/>
            <person name="Cros-Aarteil S."/>
            <person name="Calhoun S."/>
            <person name="Kuo A."/>
            <person name="Mondo S."/>
            <person name="Pangilinan J."/>
            <person name="Riley R."/>
            <person name="LaButti K."/>
            <person name="Andreopoulos B."/>
            <person name="Lipzen A."/>
            <person name="Chen C."/>
            <person name="Yanf M."/>
            <person name="Daum C."/>
            <person name="Ng V."/>
            <person name="Clum A."/>
            <person name="Steindorff A."/>
            <person name="Ohm R."/>
            <person name="Martin F."/>
            <person name="Silar P."/>
            <person name="Natvig D."/>
            <person name="Lalanne C."/>
            <person name="Gautier V."/>
            <person name="Ament-velasquez S.L."/>
            <person name="Kruys A."/>
            <person name="Hutchinson M.I."/>
            <person name="Powell A.J."/>
            <person name="Barry K."/>
            <person name="Miller A.N."/>
            <person name="Grigoriev I.V."/>
            <person name="Debuchy R."/>
            <person name="Gladieux P."/>
            <person name="Thoren M.H."/>
            <person name="Johannesson H."/>
        </authorList>
    </citation>
    <scope>NUCLEOTIDE SEQUENCE</scope>
    <source>
        <strain evidence="2">CBS 232.78</strain>
    </source>
</reference>
<evidence type="ECO:0000313" key="2">
    <source>
        <dbReference type="EMBL" id="KAK3375043.1"/>
    </source>
</evidence>
<sequence length="585" mass="66515">MEFSICTPIDSCKENADAALRRIRRPSVVRNLWVDAICIDQRNNREKDSQWPLMRNIYEQAEQVCVWLGEMTDASPICVCDIKSRVAKEYKPWVDKFNNTVMANLMSPTGVFTNGFNGIAAEFTAGLTYEVEIGELRELLSRPWCTRVWVMQEVIGIERAIKRNLSSLRGTVELLYEFRRLHCTDPGDRIFGILGLAAGARDYRIFPDSRASTAEVFLVSARTIIAQSGTLDLLNCKREWKGIENKTGPDFAYSLVDQAKYHDIKAAGWATLPPGWERVQPFEILGQHDRSRSNLRNMRQAAADKIYHYIDHNTGTSHRTSPLHVAKQKILPAGWIKEWDNLCRARIRQESRRRQQKISDVSPSWVLNWCGRRHVDPDPLLDWSEENPRYWAAGNTVPGLDLDQENPQILGVEGIYFDEIIKITGAWNPTSNTPPVSRRGIPVLETWETFALSEVPSCPYADTGGRKGALWRTLIADYAGHLAAPLWGRSYVEKLPDLDEMATKSLWATARTTTELQTMRTPMFTELLETDHENAHASSSAGNYGEYLCRIHRVCAHRAFGDKTPFLLREVPEVAKYELVGEAFV</sequence>
<dbReference type="AlphaFoldDB" id="A0AAE0N9H1"/>
<evidence type="ECO:0000259" key="1">
    <source>
        <dbReference type="Pfam" id="PF06985"/>
    </source>
</evidence>
<dbReference type="Proteomes" id="UP001285441">
    <property type="component" value="Unassembled WGS sequence"/>
</dbReference>
<feature type="domain" description="Heterokaryon incompatibility" evidence="1">
    <location>
        <begin position="9"/>
        <end position="153"/>
    </location>
</feature>
<dbReference type="Pfam" id="PF06985">
    <property type="entry name" value="HET"/>
    <property type="match status" value="1"/>
</dbReference>
<dbReference type="PANTHER" id="PTHR24148">
    <property type="entry name" value="ANKYRIN REPEAT DOMAIN-CONTAINING PROTEIN 39 HOMOLOG-RELATED"/>
    <property type="match status" value="1"/>
</dbReference>
<dbReference type="EMBL" id="JAULSW010000007">
    <property type="protein sequence ID" value="KAK3375043.1"/>
    <property type="molecule type" value="Genomic_DNA"/>
</dbReference>
<organism evidence="2 3">
    <name type="scientific">Podospora didyma</name>
    <dbReference type="NCBI Taxonomy" id="330526"/>
    <lineage>
        <taxon>Eukaryota</taxon>
        <taxon>Fungi</taxon>
        <taxon>Dikarya</taxon>
        <taxon>Ascomycota</taxon>
        <taxon>Pezizomycotina</taxon>
        <taxon>Sordariomycetes</taxon>
        <taxon>Sordariomycetidae</taxon>
        <taxon>Sordariales</taxon>
        <taxon>Podosporaceae</taxon>
        <taxon>Podospora</taxon>
    </lineage>
</organism>
<keyword evidence="3" id="KW-1185">Reference proteome</keyword>